<feature type="coiled-coil region" evidence="1">
    <location>
        <begin position="26"/>
        <end position="67"/>
    </location>
</feature>
<evidence type="ECO:0000313" key="2">
    <source>
        <dbReference type="EMBL" id="AIG44397.1"/>
    </source>
</evidence>
<keyword evidence="1" id="KW-0175">Coiled coil</keyword>
<dbReference type="AlphaFoldDB" id="A0A075SGF1"/>
<accession>A0A075SGF1</accession>
<organism evidence="2 3">
    <name type="scientific">Streptococcus suis 6407</name>
    <dbReference type="NCBI Taxonomy" id="1214179"/>
    <lineage>
        <taxon>Bacteria</taxon>
        <taxon>Bacillati</taxon>
        <taxon>Bacillota</taxon>
        <taxon>Bacilli</taxon>
        <taxon>Lactobacillales</taxon>
        <taxon>Streptococcaceae</taxon>
        <taxon>Streptococcus</taxon>
    </lineage>
</organism>
<evidence type="ECO:0000256" key="1">
    <source>
        <dbReference type="SAM" id="Coils"/>
    </source>
</evidence>
<gene>
    <name evidence="2" type="ORF">ID09_10320</name>
</gene>
<proteinExistence type="predicted"/>
<dbReference type="HOGENOM" id="CLU_2453454_0_0_9"/>
<dbReference type="EMBL" id="CP008921">
    <property type="protein sequence ID" value="AIG44397.1"/>
    <property type="molecule type" value="Genomic_DNA"/>
</dbReference>
<dbReference type="PATRIC" id="fig|1214179.4.peg.2052"/>
<reference evidence="2 3" key="1">
    <citation type="journal article" date="2014" name="Genome Announc.">
        <title>Whole-Genome Sequence of Streptococcus suis Serotype 4 Reference Strain 6407.</title>
        <authorList>
            <person name="Wang K."/>
            <person name="Chen J."/>
            <person name="Yao H."/>
            <person name="Lu C."/>
        </authorList>
    </citation>
    <scope>NUCLEOTIDE SEQUENCE [LARGE SCALE GENOMIC DNA]</scope>
    <source>
        <strain evidence="2">6407</strain>
    </source>
</reference>
<name>A0A075SGF1_STRSU</name>
<dbReference type="Proteomes" id="UP000028185">
    <property type="component" value="Chromosome"/>
</dbReference>
<evidence type="ECO:0000313" key="3">
    <source>
        <dbReference type="Proteomes" id="UP000028185"/>
    </source>
</evidence>
<dbReference type="RefSeq" id="WP_024390672.1">
    <property type="nucleotide sequence ID" value="NZ_ALLE01000019.1"/>
</dbReference>
<sequence>MAYKGIKLIPNSLQVEINLASLLSEHQFLQEEKLRTYAEIEELETKIEQLESDKERLREIAVGLADKLWELEWDMTRSSAMSQKANRRKWGTK</sequence>
<protein>
    <submittedName>
        <fullName evidence="2">Uncharacterized protein</fullName>
    </submittedName>
</protein>